<comment type="caution">
    <text evidence="4">The sequence shown here is derived from an EMBL/GenBank/DDBJ whole genome shotgun (WGS) entry which is preliminary data.</text>
</comment>
<keyword evidence="2" id="KW-0067">ATP-binding</keyword>
<feature type="domain" description="AAA+ ATPase" evidence="3">
    <location>
        <begin position="143"/>
        <end position="284"/>
    </location>
</feature>
<keyword evidence="1" id="KW-0547">Nucleotide-binding</keyword>
<dbReference type="InterPro" id="IPR003593">
    <property type="entry name" value="AAA+_ATPase"/>
</dbReference>
<dbReference type="InterPro" id="IPR014217">
    <property type="entry name" value="Spore_III_AA"/>
</dbReference>
<dbReference type="AlphaFoldDB" id="A0A0V8QFH1"/>
<sequence>MDKKEEINRLLSLRLRRLLGETKIDYEKLQEIRLRIGWPVMLIYNNREQSLGQEGGFVTKNELRETMEYICNYSMYAFEEELKQGFLTIQGGHRVGVGGKVIVEKEKVKNIKYISCLNIRLAHEVRDCARGVMPELWCNEEKRWYSTLVVSPPRCGKTTLLRDMIRAASEGNIIKAGGQNIPGVNVGVVDERSELGACYLGVPQNNLGRRTDILDCCPKAEGIMMLIRSMSPTIVAVDEIGGQRDKEALEQAVNCGCTIFATAHGACMEDIKRRGLECFFERILILEVAGEPGRVQGIYNRKGERVC</sequence>
<protein>
    <submittedName>
        <fullName evidence="4">Stage III sporulation protein AA</fullName>
    </submittedName>
</protein>
<dbReference type="SMART" id="SM00382">
    <property type="entry name" value="AAA"/>
    <property type="match status" value="1"/>
</dbReference>
<dbReference type="OrthoDB" id="9768243at2"/>
<dbReference type="Gene3D" id="3.40.50.300">
    <property type="entry name" value="P-loop containing nucleotide triphosphate hydrolases"/>
    <property type="match status" value="1"/>
</dbReference>
<dbReference type="InterPro" id="IPR027417">
    <property type="entry name" value="P-loop_NTPase"/>
</dbReference>
<dbReference type="Pfam" id="PF19568">
    <property type="entry name" value="Spore_III_AA"/>
    <property type="match status" value="1"/>
</dbReference>
<organism evidence="4 5">
    <name type="scientific">Acetivibrio ethanolgignens</name>
    <dbReference type="NCBI Taxonomy" id="290052"/>
    <lineage>
        <taxon>Bacteria</taxon>
        <taxon>Bacillati</taxon>
        <taxon>Bacillota</taxon>
        <taxon>Clostridia</taxon>
        <taxon>Eubacteriales</taxon>
        <taxon>Oscillospiraceae</taxon>
        <taxon>Acetivibrio</taxon>
    </lineage>
</organism>
<dbReference type="NCBIfam" id="TIGR02858">
    <property type="entry name" value="spore_III_AA"/>
    <property type="match status" value="1"/>
</dbReference>
<dbReference type="PANTHER" id="PTHR20953">
    <property type="entry name" value="KINASE-RELATED"/>
    <property type="match status" value="1"/>
</dbReference>
<dbReference type="RefSeq" id="WP_058352480.1">
    <property type="nucleotide sequence ID" value="NZ_CABMMD010000148.1"/>
</dbReference>
<reference evidence="4 5" key="1">
    <citation type="submission" date="2015-11" db="EMBL/GenBank/DDBJ databases">
        <title>Butyribacter intestini gen. nov., sp. nov., a butyric acid-producing bacterium of the family Lachnospiraceae isolated from the human faeces.</title>
        <authorList>
            <person name="Zou Y."/>
            <person name="Xue W."/>
            <person name="Luo G."/>
            <person name="Lv M."/>
        </authorList>
    </citation>
    <scope>NUCLEOTIDE SEQUENCE [LARGE SCALE GENOMIC DNA]</scope>
    <source>
        <strain evidence="4 5">ACET-33324</strain>
    </source>
</reference>
<evidence type="ECO:0000256" key="1">
    <source>
        <dbReference type="ARBA" id="ARBA00022741"/>
    </source>
</evidence>
<accession>A0A0V8QFH1</accession>
<dbReference type="Proteomes" id="UP000054874">
    <property type="component" value="Unassembled WGS sequence"/>
</dbReference>
<evidence type="ECO:0000313" key="4">
    <source>
        <dbReference type="EMBL" id="KSV59327.1"/>
    </source>
</evidence>
<dbReference type="EMBL" id="LNAM01000148">
    <property type="protein sequence ID" value="KSV59327.1"/>
    <property type="molecule type" value="Genomic_DNA"/>
</dbReference>
<keyword evidence="5" id="KW-1185">Reference proteome</keyword>
<name>A0A0V8QFH1_9FIRM</name>
<evidence type="ECO:0000259" key="3">
    <source>
        <dbReference type="SMART" id="SM00382"/>
    </source>
</evidence>
<dbReference type="STRING" id="290052.ASU35_09640"/>
<proteinExistence type="predicted"/>
<gene>
    <name evidence="4" type="ORF">ASU35_09640</name>
</gene>
<dbReference type="PANTHER" id="PTHR20953:SF3">
    <property type="entry name" value="P-LOOP CONTAINING NUCLEOSIDE TRIPHOSPHATE HYDROLASES SUPERFAMILY PROTEIN"/>
    <property type="match status" value="1"/>
</dbReference>
<dbReference type="GO" id="GO:0005524">
    <property type="term" value="F:ATP binding"/>
    <property type="evidence" value="ECO:0007669"/>
    <property type="project" value="UniProtKB-KW"/>
</dbReference>
<evidence type="ECO:0000313" key="5">
    <source>
        <dbReference type="Proteomes" id="UP000054874"/>
    </source>
</evidence>
<dbReference type="SUPFAM" id="SSF52540">
    <property type="entry name" value="P-loop containing nucleoside triphosphate hydrolases"/>
    <property type="match status" value="1"/>
</dbReference>
<dbReference type="InterPro" id="IPR045735">
    <property type="entry name" value="Spore_III_AA_AAA+_ATPase"/>
</dbReference>
<evidence type="ECO:0000256" key="2">
    <source>
        <dbReference type="ARBA" id="ARBA00022840"/>
    </source>
</evidence>